<dbReference type="Proteomes" id="UP000093267">
    <property type="component" value="Chromosome"/>
</dbReference>
<dbReference type="AlphaFoldDB" id="A0A1B2IWT9"/>
<organism evidence="2 3">
    <name type="scientific">Secundilactobacillus paracollinoides</name>
    <dbReference type="NCBI Taxonomy" id="240427"/>
    <lineage>
        <taxon>Bacteria</taxon>
        <taxon>Bacillati</taxon>
        <taxon>Bacillota</taxon>
        <taxon>Bacilli</taxon>
        <taxon>Lactobacillales</taxon>
        <taxon>Lactobacillaceae</taxon>
        <taxon>Secundilactobacillus</taxon>
    </lineage>
</organism>
<reference evidence="2 3" key="1">
    <citation type="submission" date="2016-03" db="EMBL/GenBank/DDBJ databases">
        <title>Pediococcus and Lactobacillus from brewery environment - whole genome sequencing and assembly.</title>
        <authorList>
            <person name="Behr J."/>
            <person name="Geissler A.J."/>
            <person name="Vogel R.F."/>
        </authorList>
    </citation>
    <scope>NUCLEOTIDE SEQUENCE [LARGE SCALE GENOMIC DNA]</scope>
    <source>
        <strain evidence="2 3">TMW 1.1995</strain>
    </source>
</reference>
<name>A0A1B2IWT9_9LACO</name>
<dbReference type="EMBL" id="CP014924">
    <property type="protein sequence ID" value="ANZ66515.1"/>
    <property type="molecule type" value="Genomic_DNA"/>
</dbReference>
<dbReference type="InterPro" id="IPR010982">
    <property type="entry name" value="Lambda_DNA-bd_dom_sf"/>
</dbReference>
<dbReference type="SMART" id="SM00530">
    <property type="entry name" value="HTH_XRE"/>
    <property type="match status" value="1"/>
</dbReference>
<dbReference type="PROSITE" id="PS50943">
    <property type="entry name" value="HTH_CROC1"/>
    <property type="match status" value="1"/>
</dbReference>
<dbReference type="RefSeq" id="WP_054711957.1">
    <property type="nucleotide sequence ID" value="NZ_CP014912.1"/>
</dbReference>
<dbReference type="OrthoDB" id="9805309at2"/>
<protein>
    <submittedName>
        <fullName evidence="2">Transcriptional regulator</fullName>
    </submittedName>
</protein>
<dbReference type="Gene3D" id="1.10.260.40">
    <property type="entry name" value="lambda repressor-like DNA-binding domains"/>
    <property type="match status" value="1"/>
</dbReference>
<dbReference type="PANTHER" id="PTHR37301:SF1">
    <property type="entry name" value="DNA-BINDING PROTEIN"/>
    <property type="match status" value="1"/>
</dbReference>
<sequence>MIKIDLKKLAKSKGFTLTDISKATGISMNTLSVLGRNVSTGIQFDTLDKICRFLTCTPNDVIKIVSDSYIVHVDVQNMKEKTIRAAATKKSILDNSLKNNIMYNMDKEDTIFYITFLALANKKAFFSIDYSTYGAVNKNVKEQESKSQRWLSSLDKESKMSICKQGIEIYLQHYWDGNVPENISVSINDGNGGNVYSFVDTKNDSKVTLRKHQ</sequence>
<feature type="domain" description="HTH cro/C1-type" evidence="1">
    <location>
        <begin position="6"/>
        <end position="61"/>
    </location>
</feature>
<evidence type="ECO:0000259" key="1">
    <source>
        <dbReference type="PROSITE" id="PS50943"/>
    </source>
</evidence>
<evidence type="ECO:0000313" key="3">
    <source>
        <dbReference type="Proteomes" id="UP000093267"/>
    </source>
</evidence>
<dbReference type="SUPFAM" id="SSF47413">
    <property type="entry name" value="lambda repressor-like DNA-binding domains"/>
    <property type="match status" value="1"/>
</dbReference>
<dbReference type="Pfam" id="PF13443">
    <property type="entry name" value="HTH_26"/>
    <property type="match status" value="1"/>
</dbReference>
<evidence type="ECO:0000313" key="2">
    <source>
        <dbReference type="EMBL" id="ANZ66515.1"/>
    </source>
</evidence>
<accession>A0A1B2IWT9</accession>
<keyword evidence="3" id="KW-1185">Reference proteome</keyword>
<dbReference type="GO" id="GO:0003677">
    <property type="term" value="F:DNA binding"/>
    <property type="evidence" value="ECO:0007669"/>
    <property type="project" value="InterPro"/>
</dbReference>
<dbReference type="CDD" id="cd00093">
    <property type="entry name" value="HTH_XRE"/>
    <property type="match status" value="1"/>
</dbReference>
<dbReference type="InterPro" id="IPR001387">
    <property type="entry name" value="Cro/C1-type_HTH"/>
</dbReference>
<gene>
    <name evidence="2" type="ORF">AYR63_04780</name>
</gene>
<proteinExistence type="predicted"/>
<dbReference type="KEGG" id="lpd:AYR62_13800"/>
<dbReference type="PANTHER" id="PTHR37301">
    <property type="entry name" value="DNA-BINDING PROTEIN-RELATED"/>
    <property type="match status" value="1"/>
</dbReference>